<name>A0A4R9AMM8_9MICO</name>
<gene>
    <name evidence="2" type="ORF">E3T47_09705</name>
</gene>
<dbReference type="RefSeq" id="WP_134555886.1">
    <property type="nucleotide sequence ID" value="NZ_SOHK01000015.1"/>
</dbReference>
<keyword evidence="1" id="KW-0812">Transmembrane</keyword>
<sequence>MKNSSAGRVFAVGGALVLLGVGFVFTALFSYFIRYSQVDSLIGSIDNDLYLRLSQLFAAEKALLTLGGMTFSAGIVWAIFGAVRFRRHTAVG</sequence>
<feature type="transmembrane region" description="Helical" evidence="1">
    <location>
        <begin position="9"/>
        <end position="33"/>
    </location>
</feature>
<feature type="transmembrane region" description="Helical" evidence="1">
    <location>
        <begin position="62"/>
        <end position="83"/>
    </location>
</feature>
<reference evidence="2 3" key="1">
    <citation type="submission" date="2019-03" db="EMBL/GenBank/DDBJ databases">
        <title>Genomics of glacier-inhabiting Cryobacterium strains.</title>
        <authorList>
            <person name="Liu Q."/>
            <person name="Xin Y.-H."/>
        </authorList>
    </citation>
    <scope>NUCLEOTIDE SEQUENCE [LARGE SCALE GENOMIC DNA]</scope>
    <source>
        <strain evidence="2 3">Sr36</strain>
    </source>
</reference>
<keyword evidence="3" id="KW-1185">Reference proteome</keyword>
<evidence type="ECO:0000313" key="3">
    <source>
        <dbReference type="Proteomes" id="UP000298154"/>
    </source>
</evidence>
<dbReference type="AlphaFoldDB" id="A0A4R9AMM8"/>
<keyword evidence="1" id="KW-1133">Transmembrane helix</keyword>
<evidence type="ECO:0000313" key="2">
    <source>
        <dbReference type="EMBL" id="TFD65131.1"/>
    </source>
</evidence>
<evidence type="ECO:0000256" key="1">
    <source>
        <dbReference type="SAM" id="Phobius"/>
    </source>
</evidence>
<proteinExistence type="predicted"/>
<accession>A0A4R9AMM8</accession>
<comment type="caution">
    <text evidence="2">The sequence shown here is derived from an EMBL/GenBank/DDBJ whole genome shotgun (WGS) entry which is preliminary data.</text>
</comment>
<organism evidence="2 3">
    <name type="scientific">Cryobacterium ruanii</name>
    <dbReference type="NCBI Taxonomy" id="1259197"/>
    <lineage>
        <taxon>Bacteria</taxon>
        <taxon>Bacillati</taxon>
        <taxon>Actinomycetota</taxon>
        <taxon>Actinomycetes</taxon>
        <taxon>Micrococcales</taxon>
        <taxon>Microbacteriaceae</taxon>
        <taxon>Cryobacterium</taxon>
    </lineage>
</organism>
<dbReference type="EMBL" id="SOHK01000015">
    <property type="protein sequence ID" value="TFD65131.1"/>
    <property type="molecule type" value="Genomic_DNA"/>
</dbReference>
<dbReference type="Proteomes" id="UP000298154">
    <property type="component" value="Unassembled WGS sequence"/>
</dbReference>
<keyword evidence="1" id="KW-0472">Membrane</keyword>
<protein>
    <submittedName>
        <fullName evidence="2">Uncharacterized protein</fullName>
    </submittedName>
</protein>